<dbReference type="Pfam" id="PF01190">
    <property type="entry name" value="Pollen_Ole_e_1"/>
    <property type="match status" value="1"/>
</dbReference>
<dbReference type="Gramene" id="OMO56024">
    <property type="protein sequence ID" value="OMO56024"/>
    <property type="gene ID" value="CCACVL1_26807"/>
</dbReference>
<proteinExistence type="inferred from homology"/>
<reference evidence="4 5" key="1">
    <citation type="submission" date="2013-09" db="EMBL/GenBank/DDBJ databases">
        <title>Corchorus capsularis genome sequencing.</title>
        <authorList>
            <person name="Alam M."/>
            <person name="Haque M.S."/>
            <person name="Islam M.S."/>
            <person name="Emdad E.M."/>
            <person name="Islam M.M."/>
            <person name="Ahmed B."/>
            <person name="Halim A."/>
            <person name="Hossen Q.M.M."/>
            <person name="Hossain M.Z."/>
            <person name="Ahmed R."/>
            <person name="Khan M.M."/>
            <person name="Islam R."/>
            <person name="Rashid M.M."/>
            <person name="Khan S.A."/>
            <person name="Rahman M.S."/>
            <person name="Alam M."/>
        </authorList>
    </citation>
    <scope>NUCLEOTIDE SEQUENCE [LARGE SCALE GENOMIC DNA]</scope>
    <source>
        <strain evidence="5">cv. CVL-1</strain>
        <tissue evidence="4">Whole seedling</tissue>
    </source>
</reference>
<evidence type="ECO:0000313" key="4">
    <source>
        <dbReference type="EMBL" id="OMO56024.1"/>
    </source>
</evidence>
<dbReference type="PANTHER" id="PTHR31614:SF40">
    <property type="entry name" value="PROTEIN DOWNSTREAM OF FLC"/>
    <property type="match status" value="1"/>
</dbReference>
<dbReference type="STRING" id="210143.A0A1R3GD44"/>
<evidence type="ECO:0000256" key="3">
    <source>
        <dbReference type="SAM" id="SignalP"/>
    </source>
</evidence>
<sequence>MAAKLFLLLALCVFPVLVTANRKPPFHIVGRVYCDACRAGFWTSKCFYIPGAKVEIQCYDAVTDLLKYTLAGETGPDGKYDITVEDDHGDQRCYVTLVSSPHPTCKTVDYSLNKATVILTRNNGATASRHHANALGFFQDEPAAGCQELVHKLLYEE</sequence>
<comment type="caution">
    <text evidence="4">The sequence shown here is derived from an EMBL/GenBank/DDBJ whole genome shotgun (WGS) entry which is preliminary data.</text>
</comment>
<dbReference type="InterPro" id="IPR006041">
    <property type="entry name" value="Pollen_Ole_e1_allergen"/>
</dbReference>
<dbReference type="PANTHER" id="PTHR31614">
    <property type="entry name" value="PROTEIN DOWNSTREAM OF FLC-RELATED"/>
    <property type="match status" value="1"/>
</dbReference>
<dbReference type="OrthoDB" id="1896520at2759"/>
<dbReference type="EMBL" id="AWWV01014539">
    <property type="protein sequence ID" value="OMO56024.1"/>
    <property type="molecule type" value="Genomic_DNA"/>
</dbReference>
<evidence type="ECO:0000256" key="2">
    <source>
        <dbReference type="ARBA" id="ARBA00023157"/>
    </source>
</evidence>
<comment type="similarity">
    <text evidence="1">Belongs to the Ole e I family.</text>
</comment>
<keyword evidence="2" id="KW-1015">Disulfide bond</keyword>
<organism evidence="4 5">
    <name type="scientific">Corchorus capsularis</name>
    <name type="common">Jute</name>
    <dbReference type="NCBI Taxonomy" id="210143"/>
    <lineage>
        <taxon>Eukaryota</taxon>
        <taxon>Viridiplantae</taxon>
        <taxon>Streptophyta</taxon>
        <taxon>Embryophyta</taxon>
        <taxon>Tracheophyta</taxon>
        <taxon>Spermatophyta</taxon>
        <taxon>Magnoliopsida</taxon>
        <taxon>eudicotyledons</taxon>
        <taxon>Gunneridae</taxon>
        <taxon>Pentapetalae</taxon>
        <taxon>rosids</taxon>
        <taxon>malvids</taxon>
        <taxon>Malvales</taxon>
        <taxon>Malvaceae</taxon>
        <taxon>Grewioideae</taxon>
        <taxon>Apeibeae</taxon>
        <taxon>Corchorus</taxon>
    </lineage>
</organism>
<keyword evidence="3" id="KW-0732">Signal</keyword>
<feature type="signal peptide" evidence="3">
    <location>
        <begin position="1"/>
        <end position="20"/>
    </location>
</feature>
<dbReference type="Proteomes" id="UP000188268">
    <property type="component" value="Unassembled WGS sequence"/>
</dbReference>
<accession>A0A1R3GD44</accession>
<gene>
    <name evidence="4" type="ORF">CCACVL1_26807</name>
</gene>
<feature type="chain" id="PRO_5012684009" evidence="3">
    <location>
        <begin position="21"/>
        <end position="157"/>
    </location>
</feature>
<dbReference type="OMA" id="FYIQGAK"/>
<dbReference type="AlphaFoldDB" id="A0A1R3GD44"/>
<protein>
    <submittedName>
        <fullName evidence="4">Pollen Ole e 1 allergen/extensin</fullName>
    </submittedName>
</protein>
<evidence type="ECO:0000313" key="5">
    <source>
        <dbReference type="Proteomes" id="UP000188268"/>
    </source>
</evidence>
<keyword evidence="5" id="KW-1185">Reference proteome</keyword>
<evidence type="ECO:0000256" key="1">
    <source>
        <dbReference type="ARBA" id="ARBA00010049"/>
    </source>
</evidence>
<name>A0A1R3GD44_COCAP</name>